<dbReference type="Pfam" id="PF00294">
    <property type="entry name" value="PfkB"/>
    <property type="match status" value="1"/>
</dbReference>
<sequence length="296" mass="32376">MIAVVGHTAIDHLFRVPKLPGRHNSTYITDHSVYFGGGAANIAAGIATLGERCRLISSVGGDFPGSDYDLWMHDLEIVQDFSVVRDARTATAYVFTDEAGDQETFFEWGASAAFSRAEAPALDFVHMATADPDFNVRVAEKSRFASFDPGQDLLRYTPDQLEIILAKIDILFSNNHEMDRMCDMLGLERNALVASIPMTVTTRGAEGSILCMDGEEHHVPAVRVEAVDPTGAGDGYRAGFLTAFRKGYAPLDCCRAGAVVSSFVVERTGTQTNLPDWDRMLARYRKVFGEPGEIIV</sequence>
<feature type="domain" description="Carbohydrate kinase PfkB" evidence="5">
    <location>
        <begin position="2"/>
        <end position="276"/>
    </location>
</feature>
<dbReference type="AlphaFoldDB" id="A0ABD4TDX2"/>
<dbReference type="RefSeq" id="WP_250988188.1">
    <property type="nucleotide sequence ID" value="NZ_QFDM01000003.1"/>
</dbReference>
<dbReference type="InterPro" id="IPR002139">
    <property type="entry name" value="Ribo/fructo_kinase"/>
</dbReference>
<evidence type="ECO:0000256" key="3">
    <source>
        <dbReference type="ARBA" id="ARBA00022777"/>
    </source>
</evidence>
<dbReference type="CDD" id="cd01942">
    <property type="entry name" value="ribokinase_group_A"/>
    <property type="match status" value="1"/>
</dbReference>
<evidence type="ECO:0000256" key="2">
    <source>
        <dbReference type="ARBA" id="ARBA00022679"/>
    </source>
</evidence>
<dbReference type="InterPro" id="IPR011611">
    <property type="entry name" value="PfkB_dom"/>
</dbReference>
<keyword evidence="7" id="KW-1185">Reference proteome</keyword>
<dbReference type="GO" id="GO:0006796">
    <property type="term" value="P:phosphate-containing compound metabolic process"/>
    <property type="evidence" value="ECO:0007669"/>
    <property type="project" value="UniProtKB-ARBA"/>
</dbReference>
<evidence type="ECO:0000313" key="7">
    <source>
        <dbReference type="Proteomes" id="UP001523230"/>
    </source>
</evidence>
<dbReference type="PROSITE" id="PS00584">
    <property type="entry name" value="PFKB_KINASES_2"/>
    <property type="match status" value="1"/>
</dbReference>
<dbReference type="EMBL" id="QFDM01000003">
    <property type="protein sequence ID" value="MCM2466917.1"/>
    <property type="molecule type" value="Genomic_DNA"/>
</dbReference>
<comment type="caution">
    <text evidence="6">The sequence shown here is derived from an EMBL/GenBank/DDBJ whole genome shotgun (WGS) entry which is preliminary data.</text>
</comment>
<dbReference type="InterPro" id="IPR002173">
    <property type="entry name" value="Carboh/pur_kinase_PfkB_CS"/>
</dbReference>
<proteinExistence type="inferred from homology"/>
<evidence type="ECO:0000256" key="1">
    <source>
        <dbReference type="ARBA" id="ARBA00010688"/>
    </source>
</evidence>
<organism evidence="6 7">
    <name type="scientific">Methanoculleus oceani</name>
    <dbReference type="NCBI Taxonomy" id="2184756"/>
    <lineage>
        <taxon>Archaea</taxon>
        <taxon>Methanobacteriati</taxon>
        <taxon>Methanobacteriota</taxon>
        <taxon>Stenosarchaea group</taxon>
        <taxon>Methanomicrobia</taxon>
        <taxon>Methanomicrobiales</taxon>
        <taxon>Methanomicrobiaceae</taxon>
        <taxon>Methanoculleus</taxon>
    </lineage>
</organism>
<dbReference type="PRINTS" id="PR00990">
    <property type="entry name" value="RIBOKINASE"/>
</dbReference>
<dbReference type="GO" id="GO:0016301">
    <property type="term" value="F:kinase activity"/>
    <property type="evidence" value="ECO:0007669"/>
    <property type="project" value="UniProtKB-KW"/>
</dbReference>
<evidence type="ECO:0000313" key="6">
    <source>
        <dbReference type="EMBL" id="MCM2466917.1"/>
    </source>
</evidence>
<keyword evidence="2 4" id="KW-0808">Transferase</keyword>
<dbReference type="SUPFAM" id="SSF53613">
    <property type="entry name" value="Ribokinase-like"/>
    <property type="match status" value="1"/>
</dbReference>
<accession>A0ABD4TDX2</accession>
<dbReference type="PANTHER" id="PTHR10584:SF166">
    <property type="entry name" value="RIBOKINASE"/>
    <property type="match status" value="1"/>
</dbReference>
<name>A0ABD4TDX2_9EURY</name>
<evidence type="ECO:0000259" key="5">
    <source>
        <dbReference type="Pfam" id="PF00294"/>
    </source>
</evidence>
<dbReference type="Gene3D" id="3.40.1190.20">
    <property type="match status" value="1"/>
</dbReference>
<dbReference type="PANTHER" id="PTHR10584">
    <property type="entry name" value="SUGAR KINASE"/>
    <property type="match status" value="1"/>
</dbReference>
<dbReference type="PROSITE" id="PS00583">
    <property type="entry name" value="PFKB_KINASES_1"/>
    <property type="match status" value="1"/>
</dbReference>
<evidence type="ECO:0000256" key="4">
    <source>
        <dbReference type="RuleBase" id="RU003704"/>
    </source>
</evidence>
<comment type="similarity">
    <text evidence="1 4">Belongs to the carbohydrate kinase PfkB family.</text>
</comment>
<reference evidence="6 7" key="1">
    <citation type="submission" date="2018-05" db="EMBL/GenBank/DDBJ databases">
        <title>Isolation and characterization of genus Methanoculleus species and their viruses from deep sea marine sediment offshore southwestern Taiwan.</title>
        <authorList>
            <person name="Wei W.-H."/>
            <person name="Chen W.-C."/>
            <person name="Lai M.-C."/>
            <person name="Chen S.-C."/>
        </authorList>
    </citation>
    <scope>NUCLEOTIDE SEQUENCE [LARGE SCALE GENOMIC DNA]</scope>
    <source>
        <strain evidence="6 7">CWC-02</strain>
    </source>
</reference>
<dbReference type="InterPro" id="IPR029056">
    <property type="entry name" value="Ribokinase-like"/>
</dbReference>
<dbReference type="Proteomes" id="UP001523230">
    <property type="component" value="Unassembled WGS sequence"/>
</dbReference>
<protein>
    <submittedName>
        <fullName evidence="6">Sugar kinase</fullName>
    </submittedName>
</protein>
<gene>
    <name evidence="6" type="ORF">DIC75_11495</name>
</gene>
<keyword evidence="3 4" id="KW-0418">Kinase</keyword>